<dbReference type="InterPro" id="IPR019613">
    <property type="entry name" value="DUF4198"/>
</dbReference>
<proteinExistence type="predicted"/>
<dbReference type="Pfam" id="PF10670">
    <property type="entry name" value="DUF4198"/>
    <property type="match status" value="1"/>
</dbReference>
<gene>
    <name evidence="1" type="ORF">FHK82_08570</name>
</gene>
<accession>A0A558D330</accession>
<organism evidence="1 2">
    <name type="scientific">Sedimenticola thiotaurini</name>
    <dbReference type="NCBI Taxonomy" id="1543721"/>
    <lineage>
        <taxon>Bacteria</taxon>
        <taxon>Pseudomonadati</taxon>
        <taxon>Pseudomonadota</taxon>
        <taxon>Gammaproteobacteria</taxon>
        <taxon>Chromatiales</taxon>
        <taxon>Sedimenticolaceae</taxon>
        <taxon>Sedimenticola</taxon>
    </lineage>
</organism>
<dbReference type="Proteomes" id="UP000317355">
    <property type="component" value="Unassembled WGS sequence"/>
</dbReference>
<name>A0A558D330_9GAMM</name>
<sequence length="252" mass="27898">MALLLIMLPGLSPAHFQTLIPSLDIVSQASEHRVTLDLAFTHPMQQGPVMTMGKPLQFGVIGPNGREDLKAQLKPLERQGQPAYQANYRFTRPGDYLFYIEPSPYWEPSEGVMIKHYTKVVVGAFAGEAGWDQLIGFPVEIDPLTRPYGLWTGNLFQGVVKQAGQPVPFAEIEVEWLNDGSISPPADPYVTQIIKADANGTFSYALPRSGWWGFAALLEGAETVTNPQGESVPLEQGALIWIYARDMTPERR</sequence>
<evidence type="ECO:0000313" key="1">
    <source>
        <dbReference type="EMBL" id="TVT55409.1"/>
    </source>
</evidence>
<dbReference type="EMBL" id="VMRY01000034">
    <property type="protein sequence ID" value="TVT55409.1"/>
    <property type="molecule type" value="Genomic_DNA"/>
</dbReference>
<protein>
    <submittedName>
        <fullName evidence="1">DUF4198 domain-containing protein</fullName>
    </submittedName>
</protein>
<dbReference type="AlphaFoldDB" id="A0A558D330"/>
<comment type="caution">
    <text evidence="1">The sequence shown here is derived from an EMBL/GenBank/DDBJ whole genome shotgun (WGS) entry which is preliminary data.</text>
</comment>
<evidence type="ECO:0000313" key="2">
    <source>
        <dbReference type="Proteomes" id="UP000317355"/>
    </source>
</evidence>
<reference evidence="1 2" key="1">
    <citation type="submission" date="2019-07" db="EMBL/GenBank/DDBJ databases">
        <title>The pathways for chlorine oxyanion respiration interact through the shared metabolite chlorate.</title>
        <authorList>
            <person name="Barnum T.P."/>
            <person name="Cheng Y."/>
            <person name="Hill K.A."/>
            <person name="Lucas L.N."/>
            <person name="Carlson H.K."/>
            <person name="Coates J.D."/>
        </authorList>
    </citation>
    <scope>NUCLEOTIDE SEQUENCE [LARGE SCALE GENOMIC DNA]</scope>
    <source>
        <strain evidence="1">BK-3</strain>
    </source>
</reference>